<evidence type="ECO:0000256" key="6">
    <source>
        <dbReference type="ARBA" id="ARBA00022967"/>
    </source>
</evidence>
<keyword evidence="7 10" id="KW-0249">Electron transport</keyword>
<dbReference type="InterPro" id="IPR008972">
    <property type="entry name" value="Cupredoxin"/>
</dbReference>
<dbReference type="InterPro" id="IPR002429">
    <property type="entry name" value="CcO_II-like_C"/>
</dbReference>
<dbReference type="EMBL" id="BMIB01000006">
    <property type="protein sequence ID" value="GGH81714.1"/>
    <property type="molecule type" value="Genomic_DNA"/>
</dbReference>
<accession>A0A917MYW9</accession>
<reference evidence="15" key="1">
    <citation type="journal article" date="2014" name="Int. J. Syst. Evol. Microbiol.">
        <title>Complete genome sequence of Corynebacterium casei LMG S-19264T (=DSM 44701T), isolated from a smear-ripened cheese.</title>
        <authorList>
            <consortium name="US DOE Joint Genome Institute (JGI-PGF)"/>
            <person name="Walter F."/>
            <person name="Albersmeier A."/>
            <person name="Kalinowski J."/>
            <person name="Ruckert C."/>
        </authorList>
    </citation>
    <scope>NUCLEOTIDE SEQUENCE</scope>
    <source>
        <strain evidence="15">CGMCC 1.15290</strain>
    </source>
</reference>
<evidence type="ECO:0000256" key="12">
    <source>
        <dbReference type="SAM" id="Phobius"/>
    </source>
</evidence>
<dbReference type="Pfam" id="PF00116">
    <property type="entry name" value="COX2"/>
    <property type="match status" value="1"/>
</dbReference>
<comment type="subcellular location">
    <subcellularLocation>
        <location evidence="10">Cell membrane</location>
        <topology evidence="10">Multi-pass membrane protein</topology>
    </subcellularLocation>
    <subcellularLocation>
        <location evidence="1">Membrane</location>
        <topology evidence="1">Multi-pass membrane protein</topology>
    </subcellularLocation>
</comment>
<evidence type="ECO:0000313" key="16">
    <source>
        <dbReference type="Proteomes" id="UP000627292"/>
    </source>
</evidence>
<dbReference type="GO" id="GO:0004129">
    <property type="term" value="F:cytochrome-c oxidase activity"/>
    <property type="evidence" value="ECO:0007669"/>
    <property type="project" value="UniProtKB-EC"/>
</dbReference>
<dbReference type="Gene3D" id="1.10.287.90">
    <property type="match status" value="1"/>
</dbReference>
<keyword evidence="8 12" id="KW-1133">Transmembrane helix</keyword>
<evidence type="ECO:0000256" key="11">
    <source>
        <dbReference type="RuleBase" id="RU004024"/>
    </source>
</evidence>
<keyword evidence="16" id="KW-1185">Reference proteome</keyword>
<comment type="similarity">
    <text evidence="2 10">Belongs to the cytochrome c oxidase subunit 2 family.</text>
</comment>
<evidence type="ECO:0000256" key="5">
    <source>
        <dbReference type="ARBA" id="ARBA00022692"/>
    </source>
</evidence>
<comment type="cofactor">
    <cofactor evidence="11">
        <name>Cu cation</name>
        <dbReference type="ChEBI" id="CHEBI:23378"/>
    </cofactor>
    <text evidence="11">Binds a copper A center.</text>
</comment>
<feature type="domain" description="Cytochrome oxidase subunit II transmembrane region profile" evidence="14">
    <location>
        <begin position="63"/>
        <end position="158"/>
    </location>
</feature>
<proteinExistence type="inferred from homology"/>
<name>A0A917MYW9_9BACT</name>
<dbReference type="Proteomes" id="UP000627292">
    <property type="component" value="Unassembled WGS sequence"/>
</dbReference>
<keyword evidence="4 10" id="KW-0679">Respiratory chain</keyword>
<keyword evidence="3 10" id="KW-0813">Transport</keyword>
<keyword evidence="11" id="KW-0186">Copper</keyword>
<dbReference type="GO" id="GO:0005507">
    <property type="term" value="F:copper ion binding"/>
    <property type="evidence" value="ECO:0007669"/>
    <property type="project" value="InterPro"/>
</dbReference>
<dbReference type="SUPFAM" id="SSF81464">
    <property type="entry name" value="Cytochrome c oxidase subunit II-like, transmembrane region"/>
    <property type="match status" value="1"/>
</dbReference>
<reference evidence="15" key="2">
    <citation type="submission" date="2020-09" db="EMBL/GenBank/DDBJ databases">
        <authorList>
            <person name="Sun Q."/>
            <person name="Zhou Y."/>
        </authorList>
    </citation>
    <scope>NUCLEOTIDE SEQUENCE</scope>
    <source>
        <strain evidence="15">CGMCC 1.15290</strain>
    </source>
</reference>
<evidence type="ECO:0000259" key="14">
    <source>
        <dbReference type="PROSITE" id="PS50999"/>
    </source>
</evidence>
<protein>
    <recommendedName>
        <fullName evidence="11">Cytochrome c oxidase subunit 2</fullName>
        <ecNumber evidence="11">7.1.1.9</ecNumber>
    </recommendedName>
</protein>
<dbReference type="InterPro" id="IPR011759">
    <property type="entry name" value="Cyt_c_oxidase_su2_TM_dom"/>
</dbReference>
<evidence type="ECO:0000256" key="1">
    <source>
        <dbReference type="ARBA" id="ARBA00004141"/>
    </source>
</evidence>
<keyword evidence="6" id="KW-1278">Translocase</keyword>
<dbReference type="PROSITE" id="PS50999">
    <property type="entry name" value="COX2_TM"/>
    <property type="match status" value="1"/>
</dbReference>
<evidence type="ECO:0000256" key="8">
    <source>
        <dbReference type="ARBA" id="ARBA00022989"/>
    </source>
</evidence>
<dbReference type="PANTHER" id="PTHR22888:SF9">
    <property type="entry name" value="CYTOCHROME C OXIDASE SUBUNIT 2"/>
    <property type="match status" value="1"/>
</dbReference>
<evidence type="ECO:0000256" key="4">
    <source>
        <dbReference type="ARBA" id="ARBA00022660"/>
    </source>
</evidence>
<feature type="transmembrane region" description="Helical" evidence="12">
    <location>
        <begin position="86"/>
        <end position="110"/>
    </location>
</feature>
<comment type="caution">
    <text evidence="15">The sequence shown here is derived from an EMBL/GenBank/DDBJ whole genome shotgun (WGS) entry which is preliminary data.</text>
</comment>
<feature type="domain" description="Cytochrome oxidase subunit II copper A binding" evidence="13">
    <location>
        <begin position="160"/>
        <end position="324"/>
    </location>
</feature>
<keyword evidence="5 10" id="KW-0812">Transmembrane</keyword>
<evidence type="ECO:0000256" key="7">
    <source>
        <dbReference type="ARBA" id="ARBA00022982"/>
    </source>
</evidence>
<feature type="transmembrane region" description="Helical" evidence="12">
    <location>
        <begin position="45"/>
        <end position="65"/>
    </location>
</feature>
<dbReference type="PANTHER" id="PTHR22888">
    <property type="entry name" value="CYTOCHROME C OXIDASE, SUBUNIT II"/>
    <property type="match status" value="1"/>
</dbReference>
<evidence type="ECO:0000256" key="9">
    <source>
        <dbReference type="ARBA" id="ARBA00023136"/>
    </source>
</evidence>
<dbReference type="InterPro" id="IPR045187">
    <property type="entry name" value="CcO_II"/>
</dbReference>
<evidence type="ECO:0000256" key="2">
    <source>
        <dbReference type="ARBA" id="ARBA00007866"/>
    </source>
</evidence>
<organism evidence="15 16">
    <name type="scientific">Filimonas zeae</name>
    <dbReference type="NCBI Taxonomy" id="1737353"/>
    <lineage>
        <taxon>Bacteria</taxon>
        <taxon>Pseudomonadati</taxon>
        <taxon>Bacteroidota</taxon>
        <taxon>Chitinophagia</taxon>
        <taxon>Chitinophagales</taxon>
        <taxon>Chitinophagaceae</taxon>
        <taxon>Filimonas</taxon>
    </lineage>
</organism>
<evidence type="ECO:0000256" key="10">
    <source>
        <dbReference type="RuleBase" id="RU000456"/>
    </source>
</evidence>
<evidence type="ECO:0000259" key="13">
    <source>
        <dbReference type="PROSITE" id="PS50857"/>
    </source>
</evidence>
<feature type="transmembrane region" description="Helical" evidence="12">
    <location>
        <begin position="130"/>
        <end position="148"/>
    </location>
</feature>
<sequence length="365" mass="40862">MFFTIAVIILVFLVIFQIAKASEYVSVLKGEEKSRAQSNKINGFLMVAFLVLGLIGVYLCNKALYHKTLLPQGSASVQGEKVDSMLWVTLILTGVVFVATQIVLFVFAYKYQENPKRKVFFFPHNNTLELIWTVVPAIALTVLVVIGLRNWFMFTSEAPANALRVEVTGKQFGWVFRYAGKDNEFGKKYFRIIDDAGNNPLGQIWADNEQFRLKADPANNDDIVVQQTMYVVKDKPVQLIINSRDVIHDVGLPAFRMKMDAVPGTPTTLWFTPKYTTKEMKERTGNPDYIYEISCDQMCGNGHYSMKGIIEVVTQEEYDAWLAKQTPNYLVANPPAEPAATPAVPAAKDSTLKPAADSAHTVAIK</sequence>
<dbReference type="SUPFAM" id="SSF49503">
    <property type="entry name" value="Cupredoxins"/>
    <property type="match status" value="1"/>
</dbReference>
<dbReference type="Gene3D" id="2.60.40.420">
    <property type="entry name" value="Cupredoxins - blue copper proteins"/>
    <property type="match status" value="1"/>
</dbReference>
<comment type="catalytic activity">
    <reaction evidence="11">
        <text>4 Fe(II)-[cytochrome c] + O2 + 8 H(+)(in) = 4 Fe(III)-[cytochrome c] + 2 H2O + 4 H(+)(out)</text>
        <dbReference type="Rhea" id="RHEA:11436"/>
        <dbReference type="Rhea" id="RHEA-COMP:10350"/>
        <dbReference type="Rhea" id="RHEA-COMP:14399"/>
        <dbReference type="ChEBI" id="CHEBI:15377"/>
        <dbReference type="ChEBI" id="CHEBI:15378"/>
        <dbReference type="ChEBI" id="CHEBI:15379"/>
        <dbReference type="ChEBI" id="CHEBI:29033"/>
        <dbReference type="ChEBI" id="CHEBI:29034"/>
        <dbReference type="EC" id="7.1.1.9"/>
    </reaction>
</comment>
<dbReference type="PROSITE" id="PS50857">
    <property type="entry name" value="COX2_CUA"/>
    <property type="match status" value="1"/>
</dbReference>
<keyword evidence="11" id="KW-0479">Metal-binding</keyword>
<gene>
    <name evidence="15" type="primary">ctaC</name>
    <name evidence="15" type="ORF">GCM10011379_54520</name>
</gene>
<dbReference type="EC" id="7.1.1.9" evidence="11"/>
<dbReference type="InterPro" id="IPR036257">
    <property type="entry name" value="Cyt_c_oxidase_su2_TM_sf"/>
</dbReference>
<keyword evidence="9 12" id="KW-0472">Membrane</keyword>
<evidence type="ECO:0000313" key="15">
    <source>
        <dbReference type="EMBL" id="GGH81714.1"/>
    </source>
</evidence>
<comment type="function">
    <text evidence="11">Subunits I and II form the functional core of the enzyme complex. Electrons originating in cytochrome c are transferred via heme a and Cu(A) to the binuclear center formed by heme a3 and Cu(B).</text>
</comment>
<evidence type="ECO:0000256" key="3">
    <source>
        <dbReference type="ARBA" id="ARBA00022448"/>
    </source>
</evidence>
<dbReference type="AlphaFoldDB" id="A0A917MYW9"/>
<dbReference type="GO" id="GO:0042773">
    <property type="term" value="P:ATP synthesis coupled electron transport"/>
    <property type="evidence" value="ECO:0007669"/>
    <property type="project" value="TreeGrafter"/>
</dbReference>
<dbReference type="PRINTS" id="PR01166">
    <property type="entry name" value="CYCOXIDASEII"/>
</dbReference>
<dbReference type="GO" id="GO:0005886">
    <property type="term" value="C:plasma membrane"/>
    <property type="evidence" value="ECO:0007669"/>
    <property type="project" value="UniProtKB-SubCell"/>
</dbReference>
<dbReference type="Pfam" id="PF02790">
    <property type="entry name" value="COX2_TM"/>
    <property type="match status" value="1"/>
</dbReference>